<dbReference type="Proteomes" id="UP001144805">
    <property type="component" value="Unassembled WGS sequence"/>
</dbReference>
<dbReference type="Pfam" id="PF05489">
    <property type="entry name" value="Phage_tail_X"/>
    <property type="match status" value="1"/>
</dbReference>
<evidence type="ECO:0000313" key="2">
    <source>
        <dbReference type="Proteomes" id="UP001144805"/>
    </source>
</evidence>
<reference evidence="1" key="1">
    <citation type="submission" date="2022-11" db="EMBL/GenBank/DDBJ databases">
        <title>Biodiversity and phylogenetic relationships of bacteria.</title>
        <authorList>
            <person name="Machado R.A.R."/>
            <person name="Bhat A."/>
            <person name="Loulou A."/>
            <person name="Kallel S."/>
        </authorList>
    </citation>
    <scope>NUCLEOTIDE SEQUENCE</scope>
    <source>
        <strain evidence="1">K-TC2</strain>
    </source>
</reference>
<keyword evidence="2" id="KW-1185">Reference proteome</keyword>
<gene>
    <name evidence="1" type="ORF">OSH07_20000</name>
</gene>
<accession>A0A9X3E5H6</accession>
<comment type="caution">
    <text evidence="1">The sequence shown here is derived from an EMBL/GenBank/DDBJ whole genome shotgun (WGS) entry which is preliminary data.</text>
</comment>
<organism evidence="1 2">
    <name type="scientific">Kaistia nematophila</name>
    <dbReference type="NCBI Taxonomy" id="2994654"/>
    <lineage>
        <taxon>Bacteria</taxon>
        <taxon>Pseudomonadati</taxon>
        <taxon>Pseudomonadota</taxon>
        <taxon>Alphaproteobacteria</taxon>
        <taxon>Hyphomicrobiales</taxon>
        <taxon>Kaistiaceae</taxon>
        <taxon>Kaistia</taxon>
    </lineage>
</organism>
<dbReference type="AlphaFoldDB" id="A0A9X3E5H6"/>
<evidence type="ECO:0000313" key="1">
    <source>
        <dbReference type="EMBL" id="MCX5571493.1"/>
    </source>
</evidence>
<dbReference type="InterPro" id="IPR008861">
    <property type="entry name" value="GpX-like"/>
</dbReference>
<proteinExistence type="predicted"/>
<dbReference type="EMBL" id="JAPKNK010000010">
    <property type="protein sequence ID" value="MCX5571493.1"/>
    <property type="molecule type" value="Genomic_DNA"/>
</dbReference>
<dbReference type="RefSeq" id="WP_266340452.1">
    <property type="nucleotide sequence ID" value="NZ_JAPKNK010000010.1"/>
</dbReference>
<sequence length="69" mass="7280">MAIYTTRQGDMIDAICTRTYGDESGYVEIVLAANPGLAALGMPLPIGTVIDLPEIAKAREAVAVVSLWS</sequence>
<name>A0A9X3E5H6_9HYPH</name>
<protein>
    <submittedName>
        <fullName evidence="1">Tail protein X</fullName>
    </submittedName>
</protein>